<proteinExistence type="predicted"/>
<dbReference type="AlphaFoldDB" id="A0A2Z6P8U5"/>
<dbReference type="Proteomes" id="UP000242715">
    <property type="component" value="Unassembled WGS sequence"/>
</dbReference>
<sequence>MENDHIFSFITNFLKIKNCSPLTFPEKFVMEPAHDPPHDPSECISCRYRQGLPGDANEQKSIK</sequence>
<gene>
    <name evidence="1" type="ORF">TSUD_383570</name>
</gene>
<protein>
    <submittedName>
        <fullName evidence="1">Uncharacterized protein</fullName>
    </submittedName>
</protein>
<accession>A0A2Z6P8U5</accession>
<reference evidence="2" key="1">
    <citation type="journal article" date="2017" name="Front. Plant Sci.">
        <title>Climate Clever Clovers: New Paradigm to Reduce the Environmental Footprint of Ruminants by Breeding Low Methanogenic Forages Utilizing Haplotype Variation.</title>
        <authorList>
            <person name="Kaur P."/>
            <person name="Appels R."/>
            <person name="Bayer P.E."/>
            <person name="Keeble-Gagnere G."/>
            <person name="Wang J."/>
            <person name="Hirakawa H."/>
            <person name="Shirasawa K."/>
            <person name="Vercoe P."/>
            <person name="Stefanova K."/>
            <person name="Durmic Z."/>
            <person name="Nichols P."/>
            <person name="Revell C."/>
            <person name="Isobe S.N."/>
            <person name="Edwards D."/>
            <person name="Erskine W."/>
        </authorList>
    </citation>
    <scope>NUCLEOTIDE SEQUENCE [LARGE SCALE GENOMIC DNA]</scope>
    <source>
        <strain evidence="2">cv. Daliak</strain>
    </source>
</reference>
<evidence type="ECO:0000313" key="2">
    <source>
        <dbReference type="Proteomes" id="UP000242715"/>
    </source>
</evidence>
<name>A0A2Z6P8U5_TRISU</name>
<organism evidence="1 2">
    <name type="scientific">Trifolium subterraneum</name>
    <name type="common">Subterranean clover</name>
    <dbReference type="NCBI Taxonomy" id="3900"/>
    <lineage>
        <taxon>Eukaryota</taxon>
        <taxon>Viridiplantae</taxon>
        <taxon>Streptophyta</taxon>
        <taxon>Embryophyta</taxon>
        <taxon>Tracheophyta</taxon>
        <taxon>Spermatophyta</taxon>
        <taxon>Magnoliopsida</taxon>
        <taxon>eudicotyledons</taxon>
        <taxon>Gunneridae</taxon>
        <taxon>Pentapetalae</taxon>
        <taxon>rosids</taxon>
        <taxon>fabids</taxon>
        <taxon>Fabales</taxon>
        <taxon>Fabaceae</taxon>
        <taxon>Papilionoideae</taxon>
        <taxon>50 kb inversion clade</taxon>
        <taxon>NPAAA clade</taxon>
        <taxon>Hologalegina</taxon>
        <taxon>IRL clade</taxon>
        <taxon>Trifolieae</taxon>
        <taxon>Trifolium</taxon>
    </lineage>
</organism>
<dbReference type="EMBL" id="DF975093">
    <property type="protein sequence ID" value="GAU51363.1"/>
    <property type="molecule type" value="Genomic_DNA"/>
</dbReference>
<keyword evidence="2" id="KW-1185">Reference proteome</keyword>
<evidence type="ECO:0000313" key="1">
    <source>
        <dbReference type="EMBL" id="GAU51363.1"/>
    </source>
</evidence>